<reference evidence="9" key="1">
    <citation type="submission" date="2017-10" db="EMBL/GenBank/DDBJ databases">
        <title>Completed PacBio SMRT sequence of Methylosinus trichosporium OB3b reveals presence of a third large plasmid.</title>
        <authorList>
            <person name="Charles T.C."/>
            <person name="Lynch M.D.J."/>
            <person name="Heil J.R."/>
            <person name="Cheng J."/>
        </authorList>
    </citation>
    <scope>NUCLEOTIDE SEQUENCE [LARGE SCALE GENOMIC DNA]</scope>
    <source>
        <strain evidence="9">OB3b</strain>
    </source>
</reference>
<accession>A0A2D2CXS3</accession>
<dbReference type="KEGG" id="mtw:CQW49_06235"/>
<dbReference type="UniPathway" id="UPA00124"/>
<dbReference type="InterPro" id="IPR005913">
    <property type="entry name" value="dTDP_dehydrorham_reduct"/>
</dbReference>
<dbReference type="InterPro" id="IPR029903">
    <property type="entry name" value="RmlD-like-bd"/>
</dbReference>
<organism evidence="8 9">
    <name type="scientific">Methylosinus trichosporium (strain ATCC 35070 / NCIMB 11131 / UNIQEM 75 / OB3b)</name>
    <dbReference type="NCBI Taxonomy" id="595536"/>
    <lineage>
        <taxon>Bacteria</taxon>
        <taxon>Pseudomonadati</taxon>
        <taxon>Pseudomonadota</taxon>
        <taxon>Alphaproteobacteria</taxon>
        <taxon>Hyphomicrobiales</taxon>
        <taxon>Methylocystaceae</taxon>
        <taxon>Methylosinus</taxon>
    </lineage>
</organism>
<dbReference type="PANTHER" id="PTHR10491">
    <property type="entry name" value="DTDP-4-DEHYDRORHAMNOSE REDUCTASE"/>
    <property type="match status" value="1"/>
</dbReference>
<comment type="cofactor">
    <cofactor evidence="6">
        <name>Mg(2+)</name>
        <dbReference type="ChEBI" id="CHEBI:18420"/>
    </cofactor>
    <text evidence="6">Binds 1 Mg(2+) ion per monomer.</text>
</comment>
<evidence type="ECO:0000256" key="5">
    <source>
        <dbReference type="ARBA" id="ARBA00048200"/>
    </source>
</evidence>
<evidence type="ECO:0000256" key="6">
    <source>
        <dbReference type="RuleBase" id="RU364082"/>
    </source>
</evidence>
<evidence type="ECO:0000313" key="9">
    <source>
        <dbReference type="Proteomes" id="UP000230709"/>
    </source>
</evidence>
<dbReference type="NCBIfam" id="TIGR01214">
    <property type="entry name" value="rmlD"/>
    <property type="match status" value="1"/>
</dbReference>
<sequence>MAIRIAVTGAQGQVVTSLLERASSTAEIVALGRPKLDLMDRDSVLSALRDSRCDAIVGAAAYTAVDKSEQEPEIAMRVNGAGAGFVAEAAAELGVPLVHISTDYVFDGTAARPYREDDPTAPLGVYGASKLEGETRVLAACPGATILRTAWVYSPFGANFVRTMLRLGETREEVGVVADQLGNPTSALDIADATLAVVTRLAQDADPALRGVFHMTGSGEASWADVAEAIFARAAEHGRAPVRVRRITTADYPTPAKRPANSRLDNSKLARLHGVALPDWRASLAACVDRLLAAAPPRGA</sequence>
<keyword evidence="9" id="KW-1185">Reference proteome</keyword>
<comment type="function">
    <text evidence="6">Catalyzes the reduction of dTDP-6-deoxy-L-lyxo-4-hexulose to yield dTDP-L-rhamnose.</text>
</comment>
<dbReference type="EC" id="1.1.1.133" evidence="3 6"/>
<evidence type="ECO:0000256" key="2">
    <source>
        <dbReference type="ARBA" id="ARBA00010944"/>
    </source>
</evidence>
<name>A0A2D2CXS3_METT3</name>
<dbReference type="STRING" id="595536.GCA_000178815_03912"/>
<evidence type="ECO:0000313" key="8">
    <source>
        <dbReference type="EMBL" id="ATQ67528.1"/>
    </source>
</evidence>
<proteinExistence type="inferred from homology"/>
<dbReference type="GO" id="GO:0019305">
    <property type="term" value="P:dTDP-rhamnose biosynthetic process"/>
    <property type="evidence" value="ECO:0007669"/>
    <property type="project" value="UniProtKB-UniPathway"/>
</dbReference>
<evidence type="ECO:0000256" key="3">
    <source>
        <dbReference type="ARBA" id="ARBA00012929"/>
    </source>
</evidence>
<comment type="similarity">
    <text evidence="2 6">Belongs to the dTDP-4-dehydrorhamnose reductase family.</text>
</comment>
<dbReference type="RefSeq" id="WP_003614146.1">
    <property type="nucleotide sequence ID" value="NZ_ADVE02000001.1"/>
</dbReference>
<dbReference type="EMBL" id="CP023737">
    <property type="protein sequence ID" value="ATQ67528.1"/>
    <property type="molecule type" value="Genomic_DNA"/>
</dbReference>
<evidence type="ECO:0000256" key="4">
    <source>
        <dbReference type="ARBA" id="ARBA00017099"/>
    </source>
</evidence>
<dbReference type="Gene3D" id="3.40.50.720">
    <property type="entry name" value="NAD(P)-binding Rossmann-like Domain"/>
    <property type="match status" value="1"/>
</dbReference>
<dbReference type="Gene3D" id="3.90.25.10">
    <property type="entry name" value="UDP-galactose 4-epimerase, domain 1"/>
    <property type="match status" value="1"/>
</dbReference>
<evidence type="ECO:0000256" key="1">
    <source>
        <dbReference type="ARBA" id="ARBA00004781"/>
    </source>
</evidence>
<comment type="catalytic activity">
    <reaction evidence="5 6">
        <text>dTDP-beta-L-rhamnose + NADP(+) = dTDP-4-dehydro-beta-L-rhamnose + NADPH + H(+)</text>
        <dbReference type="Rhea" id="RHEA:21796"/>
        <dbReference type="ChEBI" id="CHEBI:15378"/>
        <dbReference type="ChEBI" id="CHEBI:57510"/>
        <dbReference type="ChEBI" id="CHEBI:57783"/>
        <dbReference type="ChEBI" id="CHEBI:58349"/>
        <dbReference type="ChEBI" id="CHEBI:62830"/>
        <dbReference type="EC" id="1.1.1.133"/>
    </reaction>
</comment>
<keyword evidence="6" id="KW-0521">NADP</keyword>
<gene>
    <name evidence="8" type="primary">rfbD</name>
    <name evidence="8" type="ORF">CQW49_06235</name>
</gene>
<dbReference type="CDD" id="cd05254">
    <property type="entry name" value="dTDP_HR_like_SDR_e"/>
    <property type="match status" value="1"/>
</dbReference>
<feature type="domain" description="RmlD-like substrate binding" evidence="7">
    <location>
        <begin position="4"/>
        <end position="291"/>
    </location>
</feature>
<dbReference type="Proteomes" id="UP000230709">
    <property type="component" value="Chromosome"/>
</dbReference>
<dbReference type="SUPFAM" id="SSF51735">
    <property type="entry name" value="NAD(P)-binding Rossmann-fold domains"/>
    <property type="match status" value="1"/>
</dbReference>
<dbReference type="AlphaFoldDB" id="A0A2D2CXS3"/>
<evidence type="ECO:0000259" key="7">
    <source>
        <dbReference type="Pfam" id="PF04321"/>
    </source>
</evidence>
<protein>
    <recommendedName>
        <fullName evidence="4 6">dTDP-4-dehydrorhamnose reductase</fullName>
        <ecNumber evidence="3 6">1.1.1.133</ecNumber>
    </recommendedName>
</protein>
<dbReference type="Pfam" id="PF04321">
    <property type="entry name" value="RmlD_sub_bind"/>
    <property type="match status" value="1"/>
</dbReference>
<keyword evidence="6" id="KW-0560">Oxidoreductase</keyword>
<dbReference type="GO" id="GO:0008831">
    <property type="term" value="F:dTDP-4-dehydrorhamnose reductase activity"/>
    <property type="evidence" value="ECO:0007669"/>
    <property type="project" value="UniProtKB-EC"/>
</dbReference>
<dbReference type="PANTHER" id="PTHR10491:SF4">
    <property type="entry name" value="METHIONINE ADENOSYLTRANSFERASE 2 SUBUNIT BETA"/>
    <property type="match status" value="1"/>
</dbReference>
<dbReference type="InterPro" id="IPR036291">
    <property type="entry name" value="NAD(P)-bd_dom_sf"/>
</dbReference>
<comment type="pathway">
    <text evidence="1 6">Carbohydrate biosynthesis; dTDP-L-rhamnose biosynthesis.</text>
</comment>